<dbReference type="Proteomes" id="UP001500604">
    <property type="component" value="Unassembled WGS sequence"/>
</dbReference>
<accession>A0ABP8V4Q6</accession>
<name>A0ABP8V4Q6_9GAMM</name>
<keyword evidence="1" id="KW-0812">Transmembrane</keyword>
<protein>
    <submittedName>
        <fullName evidence="2">Uncharacterized protein</fullName>
    </submittedName>
</protein>
<keyword evidence="1" id="KW-0472">Membrane</keyword>
<dbReference type="EMBL" id="BAABFL010000421">
    <property type="protein sequence ID" value="GAA4650791.1"/>
    <property type="molecule type" value="Genomic_DNA"/>
</dbReference>
<organism evidence="2 3">
    <name type="scientific">Kistimonas scapharcae</name>
    <dbReference type="NCBI Taxonomy" id="1036133"/>
    <lineage>
        <taxon>Bacteria</taxon>
        <taxon>Pseudomonadati</taxon>
        <taxon>Pseudomonadota</taxon>
        <taxon>Gammaproteobacteria</taxon>
        <taxon>Oceanospirillales</taxon>
        <taxon>Endozoicomonadaceae</taxon>
        <taxon>Kistimonas</taxon>
    </lineage>
</organism>
<gene>
    <name evidence="2" type="ORF">GCM10023116_30740</name>
</gene>
<reference evidence="3" key="1">
    <citation type="journal article" date="2019" name="Int. J. Syst. Evol. Microbiol.">
        <title>The Global Catalogue of Microorganisms (GCM) 10K type strain sequencing project: providing services to taxonomists for standard genome sequencing and annotation.</title>
        <authorList>
            <consortium name="The Broad Institute Genomics Platform"/>
            <consortium name="The Broad Institute Genome Sequencing Center for Infectious Disease"/>
            <person name="Wu L."/>
            <person name="Ma J."/>
        </authorList>
    </citation>
    <scope>NUCLEOTIDE SEQUENCE [LARGE SCALE GENOMIC DNA]</scope>
    <source>
        <strain evidence="3">JCM 17805</strain>
    </source>
</reference>
<keyword evidence="1" id="KW-1133">Transmembrane helix</keyword>
<sequence>MYRFLSTYKIFFTPLILGAAVSTPIYYGFLELVSDYDDGAQGALSFSLGLGTGAGFMLGRLAFKCCQRIETIFVDRHNNATEEARKVILSTVTTFLKATDLSLEYDVLGVTPAQFDKIKACANVDGNITSSYLVNHDFLAALSRVYCENNKGETAGLDISCLGKSSDCSDIRVTAYAESIQSALDEGKLNAPYLERFLRFLLLYIQSTEPKQACEAAGDDRSIHSVNSQVAAPLASEESISNI</sequence>
<keyword evidence="3" id="KW-1185">Reference proteome</keyword>
<evidence type="ECO:0000313" key="3">
    <source>
        <dbReference type="Proteomes" id="UP001500604"/>
    </source>
</evidence>
<comment type="caution">
    <text evidence="2">The sequence shown here is derived from an EMBL/GenBank/DDBJ whole genome shotgun (WGS) entry which is preliminary data.</text>
</comment>
<feature type="transmembrane region" description="Helical" evidence="1">
    <location>
        <begin position="12"/>
        <end position="30"/>
    </location>
</feature>
<evidence type="ECO:0000256" key="1">
    <source>
        <dbReference type="SAM" id="Phobius"/>
    </source>
</evidence>
<evidence type="ECO:0000313" key="2">
    <source>
        <dbReference type="EMBL" id="GAA4650791.1"/>
    </source>
</evidence>
<feature type="transmembrane region" description="Helical" evidence="1">
    <location>
        <begin position="42"/>
        <end position="63"/>
    </location>
</feature>
<proteinExistence type="predicted"/>